<feature type="transmembrane region" description="Helical" evidence="7">
    <location>
        <begin position="723"/>
        <end position="743"/>
    </location>
</feature>
<feature type="transmembrane region" description="Helical" evidence="7">
    <location>
        <begin position="807"/>
        <end position="828"/>
    </location>
</feature>
<organism evidence="9 10">
    <name type="scientific">Clostridium thermobutyricum</name>
    <dbReference type="NCBI Taxonomy" id="29372"/>
    <lineage>
        <taxon>Bacteria</taxon>
        <taxon>Bacillati</taxon>
        <taxon>Bacillota</taxon>
        <taxon>Clostridia</taxon>
        <taxon>Eubacteriales</taxon>
        <taxon>Clostridiaceae</taxon>
        <taxon>Clostridium</taxon>
    </lineage>
</organism>
<name>N9XWY2_9CLOT</name>
<feature type="transmembrane region" description="Helical" evidence="7">
    <location>
        <begin position="429"/>
        <end position="452"/>
    </location>
</feature>
<dbReference type="AlphaFoldDB" id="N9XWY2"/>
<dbReference type="eggNOG" id="COG4591">
    <property type="taxonomic scope" value="Bacteria"/>
</dbReference>
<proteinExistence type="inferred from homology"/>
<reference evidence="9 10" key="1">
    <citation type="submission" date="2013-01" db="EMBL/GenBank/DDBJ databases">
        <title>The Genome Sequence of Clostridium colicanis 209318.</title>
        <authorList>
            <consortium name="The Broad Institute Genome Sequencing Platform"/>
            <person name="Earl A."/>
            <person name="Ward D."/>
            <person name="Feldgarden M."/>
            <person name="Gevers D."/>
            <person name="Courvalin P."/>
            <person name="Lambert T."/>
            <person name="Walker B."/>
            <person name="Young S.K."/>
            <person name="Zeng Q."/>
            <person name="Gargeya S."/>
            <person name="Fitzgerald M."/>
            <person name="Haas B."/>
            <person name="Abouelleil A."/>
            <person name="Alvarado L."/>
            <person name="Arachchi H.M."/>
            <person name="Berlin A.M."/>
            <person name="Chapman S.B."/>
            <person name="Dewar J."/>
            <person name="Goldberg J."/>
            <person name="Griggs A."/>
            <person name="Gujja S."/>
            <person name="Hansen M."/>
            <person name="Howarth C."/>
            <person name="Imamovic A."/>
            <person name="Larimer J."/>
            <person name="McCowan C."/>
            <person name="Murphy C."/>
            <person name="Neiman D."/>
            <person name="Pearson M."/>
            <person name="Priest M."/>
            <person name="Roberts A."/>
            <person name="Saif S."/>
            <person name="Shea T."/>
            <person name="Sisk P."/>
            <person name="Sykes S."/>
            <person name="Wortman J."/>
            <person name="Nusbaum C."/>
            <person name="Birren B."/>
        </authorList>
    </citation>
    <scope>NUCLEOTIDE SEQUENCE [LARGE SCALE GENOMIC DNA]</scope>
    <source>
        <strain evidence="9 10">209318</strain>
    </source>
</reference>
<dbReference type="InterPro" id="IPR050250">
    <property type="entry name" value="Macrolide_Exporter_MacB"/>
</dbReference>
<dbReference type="PANTHER" id="PTHR30572:SF4">
    <property type="entry name" value="ABC TRANSPORTER PERMEASE YTRF"/>
    <property type="match status" value="1"/>
</dbReference>
<dbReference type="Proteomes" id="UP000013097">
    <property type="component" value="Unassembled WGS sequence"/>
</dbReference>
<dbReference type="eggNOG" id="COG0577">
    <property type="taxonomic scope" value="Bacteria"/>
</dbReference>
<feature type="transmembrane region" description="Helical" evidence="7">
    <location>
        <begin position="314"/>
        <end position="335"/>
    </location>
</feature>
<evidence type="ECO:0000256" key="1">
    <source>
        <dbReference type="ARBA" id="ARBA00004651"/>
    </source>
</evidence>
<evidence type="ECO:0000256" key="3">
    <source>
        <dbReference type="ARBA" id="ARBA00022692"/>
    </source>
</evidence>
<evidence type="ECO:0000256" key="2">
    <source>
        <dbReference type="ARBA" id="ARBA00022475"/>
    </source>
</evidence>
<feature type="transmembrane region" description="Helical" evidence="7">
    <location>
        <begin position="355"/>
        <end position="381"/>
    </location>
</feature>
<feature type="transmembrane region" description="Helical" evidence="7">
    <location>
        <begin position="772"/>
        <end position="795"/>
    </location>
</feature>
<evidence type="ECO:0000256" key="7">
    <source>
        <dbReference type="SAM" id="Phobius"/>
    </source>
</evidence>
<comment type="similarity">
    <text evidence="6">Belongs to the ABC-4 integral membrane protein family.</text>
</comment>
<feature type="transmembrane region" description="Helical" evidence="7">
    <location>
        <begin position="20"/>
        <end position="37"/>
    </location>
</feature>
<evidence type="ECO:0000256" key="6">
    <source>
        <dbReference type="ARBA" id="ARBA00038076"/>
    </source>
</evidence>
<keyword evidence="3 7" id="KW-0812">Transmembrane</keyword>
<evidence type="ECO:0000259" key="8">
    <source>
        <dbReference type="Pfam" id="PF02687"/>
    </source>
</evidence>
<keyword evidence="5 7" id="KW-0472">Membrane</keyword>
<gene>
    <name evidence="9" type="ORF">HMPREF1092_02601</name>
</gene>
<feature type="domain" description="ABC3 transporter permease C-terminal" evidence="8">
    <location>
        <begin position="727"/>
        <end position="834"/>
    </location>
</feature>
<evidence type="ECO:0000256" key="4">
    <source>
        <dbReference type="ARBA" id="ARBA00022989"/>
    </source>
</evidence>
<dbReference type="PANTHER" id="PTHR30572">
    <property type="entry name" value="MEMBRANE COMPONENT OF TRANSPORTER-RELATED"/>
    <property type="match status" value="1"/>
</dbReference>
<dbReference type="EMBL" id="AGYT01000014">
    <property type="protein sequence ID" value="ENZ00434.1"/>
    <property type="molecule type" value="Genomic_DNA"/>
</dbReference>
<feature type="domain" description="ABC3 transporter permease C-terminal" evidence="8">
    <location>
        <begin position="267"/>
        <end position="386"/>
    </location>
</feature>
<dbReference type="PATRIC" id="fig|999411.4.peg.2542"/>
<keyword evidence="4 7" id="KW-1133">Transmembrane helix</keyword>
<comment type="caution">
    <text evidence="9">The sequence shown here is derived from an EMBL/GenBank/DDBJ whole genome shotgun (WGS) entry which is preliminary data.</text>
</comment>
<protein>
    <recommendedName>
        <fullName evidence="8">ABC3 transporter permease C-terminal domain-containing protein</fullName>
    </recommendedName>
</protein>
<evidence type="ECO:0000313" key="9">
    <source>
        <dbReference type="EMBL" id="ENZ00434.1"/>
    </source>
</evidence>
<dbReference type="Pfam" id="PF02687">
    <property type="entry name" value="FtsX"/>
    <property type="match status" value="2"/>
</dbReference>
<comment type="subcellular location">
    <subcellularLocation>
        <location evidence="1">Cell membrane</location>
        <topology evidence="1">Multi-pass membrane protein</topology>
    </subcellularLocation>
</comment>
<sequence>MKSYDEIALKELIKHKKRTVFTLLGIILGLAMLIFLGEVNNLNKQYELQANKYDTGDKHSKFLNINGEQASKLLNNSLIEKVGFTYTHREVTRYENSEGYSEITEEIFYADKNYLEKILMNDSYEIEGRIPLSDDEIIIGNKKTINKKIGDKINVLGKDRVVVGFITNILDIGASDRKILGIKDVSQMKSVNAHIKLINEKNIVKSIKEIGKDIGVTEFLNWNEVSEVPRDKPLIDLNINRILLLGEKITLGRDIYYPDKSTAILQGILILALIFFTYISINASVKEKKKAYFMLKCIGASNGQIRRLILKESLIVSVMSIIPGIILGEIIFLGIRERLLEIINEYGIDIRSTINFKIILIAVIISLIVCIISSLIPMIWVSKLSPIEGIKDENLKGRKKKIKSSFIRKIFGYEAELAYKNLKSDKVNLIGLTLAMVISLTIFNVFTSYYTFKLKEVKQDLGVMTRDLDIYNFVNEDERQRKIEDVLEKYKDFGNYSTRTSYTPVVRIEGIDKEVLKDSQNYIYFDKDEKVIISRQYGCIFTINDKFFNDLMPYIDGKNINLEELKKNGAILFSNKEKGAIYPPKERNDIRVLMNYEIMEYENYESELGKVNKPIIPKNAKTDVLDLNLMGTIYLETFFGSRENWEGNYIGIIISDSLSQNLKSKQGKKYAFEFNNKKLRDEYMPKLEKDLEEVIKEDDYKSTVFNSVEYLEEETAKMRSIALVIYTILILIISMSIVSLINIRDIILNNRKKEFGIMFAVGMDKVMLRKSLIYEGLIQCLIALIIGNGITLGIFKVIQNFEKKFSFSYGVMILGTLIIIIVSILNTLNSIRRLGLDNPVEMIRSID</sequence>
<evidence type="ECO:0000313" key="10">
    <source>
        <dbReference type="Proteomes" id="UP000013097"/>
    </source>
</evidence>
<dbReference type="RefSeq" id="WP_002599061.1">
    <property type="nucleotide sequence ID" value="NZ_KB850956.1"/>
</dbReference>
<evidence type="ECO:0000256" key="5">
    <source>
        <dbReference type="ARBA" id="ARBA00023136"/>
    </source>
</evidence>
<keyword evidence="10" id="KW-1185">Reference proteome</keyword>
<feature type="transmembrane region" description="Helical" evidence="7">
    <location>
        <begin position="263"/>
        <end position="285"/>
    </location>
</feature>
<accession>N9XWY2</accession>
<dbReference type="InterPro" id="IPR003838">
    <property type="entry name" value="ABC3_permease_C"/>
</dbReference>
<dbReference type="HOGENOM" id="CLU_010964_2_0_9"/>
<keyword evidence="2" id="KW-1003">Cell membrane</keyword>
<dbReference type="GO" id="GO:0022857">
    <property type="term" value="F:transmembrane transporter activity"/>
    <property type="evidence" value="ECO:0007669"/>
    <property type="project" value="TreeGrafter"/>
</dbReference>
<dbReference type="GO" id="GO:0005886">
    <property type="term" value="C:plasma membrane"/>
    <property type="evidence" value="ECO:0007669"/>
    <property type="project" value="UniProtKB-SubCell"/>
</dbReference>